<dbReference type="InterPro" id="IPR007343">
    <property type="entry name" value="Uncharacterised_pept_Zn_put"/>
</dbReference>
<dbReference type="Proteomes" id="UP000525923">
    <property type="component" value="Unassembled WGS sequence"/>
</dbReference>
<evidence type="ECO:0000256" key="1">
    <source>
        <dbReference type="ARBA" id="ARBA00004167"/>
    </source>
</evidence>
<keyword evidence="5" id="KW-0482">Metalloprotease</keyword>
<dbReference type="GO" id="GO:0006508">
    <property type="term" value="P:proteolysis"/>
    <property type="evidence" value="ECO:0007669"/>
    <property type="project" value="UniProtKB-KW"/>
</dbReference>
<dbReference type="OrthoDB" id="9774900at2"/>
<comment type="subcellular location">
    <subcellularLocation>
        <location evidence="1">Membrane</location>
        <topology evidence="1">Single-pass membrane protein</topology>
    </subcellularLocation>
</comment>
<accession>A0A7W8FTB0</accession>
<sequence length="273" mass="29854">MWRKTAQIMFALVIILFLNGWNPLQASPQAAENQQAVVPQTLGLSAKESAVASPAFKKNLPADYTMHDYLIYVLADVEAFWSPIMVKDGYAKPAVTYSFPASGEPVQTECIIETPINPAQSFYCGYDDKIVMTQLMATQLLEGTYKTNMEPQSEFKAGDFSIAFVLAHEYAHNLQTELGWLPVTADEAPKATSRSIELNADCMTGVWANSVNARGLLDPTDIQEVKRTLADIGQDPSAPNPTHGTPKERTAAFLLGYDSGSAASCEPYLTTPY</sequence>
<keyword evidence="6" id="KW-1185">Reference proteome</keyword>
<evidence type="ECO:0000256" key="4">
    <source>
        <dbReference type="ARBA" id="ARBA00023136"/>
    </source>
</evidence>
<dbReference type="GO" id="GO:0016020">
    <property type="term" value="C:membrane"/>
    <property type="evidence" value="ECO:0007669"/>
    <property type="project" value="UniProtKB-SubCell"/>
</dbReference>
<evidence type="ECO:0000313" key="5">
    <source>
        <dbReference type="EMBL" id="MBB5179365.1"/>
    </source>
</evidence>
<dbReference type="GO" id="GO:0008237">
    <property type="term" value="F:metallopeptidase activity"/>
    <property type="evidence" value="ECO:0007669"/>
    <property type="project" value="UniProtKB-KW"/>
</dbReference>
<gene>
    <name evidence="5" type="ORF">HNQ44_000789</name>
</gene>
<proteinExistence type="predicted"/>
<dbReference type="PANTHER" id="PTHR30168:SF0">
    <property type="entry name" value="INNER MEMBRANE PROTEIN"/>
    <property type="match status" value="1"/>
</dbReference>
<evidence type="ECO:0000256" key="3">
    <source>
        <dbReference type="ARBA" id="ARBA00022989"/>
    </source>
</evidence>
<dbReference type="Pfam" id="PF04228">
    <property type="entry name" value="Zn_peptidase"/>
    <property type="match status" value="1"/>
</dbReference>
<dbReference type="EMBL" id="JACHHE010000002">
    <property type="protein sequence ID" value="MBB5179365.1"/>
    <property type="molecule type" value="Genomic_DNA"/>
</dbReference>
<keyword evidence="5" id="KW-0378">Hydrolase</keyword>
<organism evidence="5 6">
    <name type="scientific">Planococcus koreensis</name>
    <dbReference type="NCBI Taxonomy" id="112331"/>
    <lineage>
        <taxon>Bacteria</taxon>
        <taxon>Bacillati</taxon>
        <taxon>Bacillota</taxon>
        <taxon>Bacilli</taxon>
        <taxon>Bacillales</taxon>
        <taxon>Caryophanaceae</taxon>
        <taxon>Planococcus</taxon>
    </lineage>
</organism>
<name>A0A7W8FTB0_9BACL</name>
<dbReference type="AlphaFoldDB" id="A0A7W8FTB0"/>
<dbReference type="RefSeq" id="WP_158290578.1">
    <property type="nucleotide sequence ID" value="NZ_JACHHE010000002.1"/>
</dbReference>
<protein>
    <submittedName>
        <fullName evidence="5">Putative metalloprotease</fullName>
    </submittedName>
</protein>
<keyword evidence="3" id="KW-1133">Transmembrane helix</keyword>
<evidence type="ECO:0000313" key="6">
    <source>
        <dbReference type="Proteomes" id="UP000525923"/>
    </source>
</evidence>
<comment type="caution">
    <text evidence="5">The sequence shown here is derived from an EMBL/GenBank/DDBJ whole genome shotgun (WGS) entry which is preliminary data.</text>
</comment>
<keyword evidence="5" id="KW-0645">Protease</keyword>
<keyword evidence="2" id="KW-0812">Transmembrane</keyword>
<reference evidence="5 6" key="1">
    <citation type="submission" date="2020-08" db="EMBL/GenBank/DDBJ databases">
        <title>Genomic Encyclopedia of Type Strains, Phase IV (KMG-IV): sequencing the most valuable type-strain genomes for metagenomic binning, comparative biology and taxonomic classification.</title>
        <authorList>
            <person name="Goeker M."/>
        </authorList>
    </citation>
    <scope>NUCLEOTIDE SEQUENCE [LARGE SCALE GENOMIC DNA]</scope>
    <source>
        <strain evidence="5 6">DSM 15895</strain>
    </source>
</reference>
<keyword evidence="4" id="KW-0472">Membrane</keyword>
<dbReference type="PANTHER" id="PTHR30168">
    <property type="entry name" value="PUTATIVE MEMBRANE PROTEIN YPFJ"/>
    <property type="match status" value="1"/>
</dbReference>
<evidence type="ECO:0000256" key="2">
    <source>
        <dbReference type="ARBA" id="ARBA00022692"/>
    </source>
</evidence>